<dbReference type="Proteomes" id="UP000187013">
    <property type="component" value="Unassembled WGS sequence"/>
</dbReference>
<comment type="caution">
    <text evidence="2">The sequence shown here is derived from an EMBL/GenBank/DDBJ whole genome shotgun (WGS) entry which is preliminary data.</text>
</comment>
<dbReference type="InterPro" id="IPR017850">
    <property type="entry name" value="Alkaline_phosphatase_core_sf"/>
</dbReference>
<sequence>MYIKCWYINTCRRGKVVVIKCYGPLVFDQIEGNPKMKFSALSLVALLSFPLGHCASRSFSTYNPNPTEVAKNAASANTTQFSSDVRGRTIDRFIVIWLENTDYDKAAGHPDMKWLAERGITLDNYWALTHPSQPNYVASVSGDYFALDHDGYVVVPKNVSTVVELLESKGISWGEYLEDMPYSGYQGFEYLNQKTHANDYVRKHNPLISYESVFLNDTRLSLIKNFSQFERDLKDHKLPQYFHVTPNMTNDGHDSSIKTAAHWARSWLTPLLKNKYFMENTLVVLTFDENEIYSTQNQVFTLLLGGAIPDHLKGTKDHTFYDHYSLLSSVEANWNLDSLGRNDVDANVLETIANKTNITNKFVDTTYKVNNHTYNGYFLDDSIALPAPNVTAINRNGKPVLPKIRDTWKNVFSSQLSQSYFTPTTTTVSAKLTDLATVAS</sequence>
<protein>
    <recommendedName>
        <fullName evidence="4">Acid phosphatase</fullName>
    </recommendedName>
</protein>
<gene>
    <name evidence="2" type="ORF">ZYGR_0AY00710</name>
</gene>
<dbReference type="AlphaFoldDB" id="A0A1Q3AIY8"/>
<dbReference type="PANTHER" id="PTHR31956">
    <property type="entry name" value="NON-SPECIFIC PHOSPHOLIPASE C4-RELATED"/>
    <property type="match status" value="1"/>
</dbReference>
<dbReference type="FunFam" id="3.40.720.10:FF:000064">
    <property type="entry name" value="Probable acid phosphatase Pho610"/>
    <property type="match status" value="1"/>
</dbReference>
<dbReference type="GO" id="GO:0009395">
    <property type="term" value="P:phospholipid catabolic process"/>
    <property type="evidence" value="ECO:0007669"/>
    <property type="project" value="TreeGrafter"/>
</dbReference>
<evidence type="ECO:0008006" key="4">
    <source>
        <dbReference type="Google" id="ProtNLM"/>
    </source>
</evidence>
<reference evidence="2 3" key="1">
    <citation type="submission" date="2016-08" db="EMBL/GenBank/DDBJ databases">
        <title>Draft genome sequence of allopolyploid Zygosaccharomyces rouxii.</title>
        <authorList>
            <person name="Watanabe J."/>
            <person name="Uehara K."/>
            <person name="Mogi Y."/>
            <person name="Tsukioka Y."/>
        </authorList>
    </citation>
    <scope>NUCLEOTIDE SEQUENCE [LARGE SCALE GENOMIC DNA]</scope>
    <source>
        <strain evidence="2 3">NBRC 110957</strain>
    </source>
</reference>
<dbReference type="GO" id="GO:0016788">
    <property type="term" value="F:hydrolase activity, acting on ester bonds"/>
    <property type="evidence" value="ECO:0007669"/>
    <property type="project" value="InterPro"/>
</dbReference>
<dbReference type="InterPro" id="IPR007312">
    <property type="entry name" value="Phosphoesterase"/>
</dbReference>
<evidence type="ECO:0000256" key="1">
    <source>
        <dbReference type="ARBA" id="ARBA00022801"/>
    </source>
</evidence>
<evidence type="ECO:0000313" key="2">
    <source>
        <dbReference type="EMBL" id="GAV55679.1"/>
    </source>
</evidence>
<dbReference type="Gene3D" id="3.40.720.10">
    <property type="entry name" value="Alkaline Phosphatase, subunit A"/>
    <property type="match status" value="1"/>
</dbReference>
<name>A0A1Q3AIY8_ZYGRO</name>
<dbReference type="OrthoDB" id="5135119at2759"/>
<dbReference type="PANTHER" id="PTHR31956:SF8">
    <property type="entry name" value="ACID PHOSPHATASE PHOA (AFU_ORTHOLOGUE AFUA_1G03570)"/>
    <property type="match status" value="1"/>
</dbReference>
<dbReference type="Pfam" id="PF04185">
    <property type="entry name" value="Phosphoesterase"/>
    <property type="match status" value="1"/>
</dbReference>
<organism evidence="2 3">
    <name type="scientific">Zygosaccharomyces rouxii</name>
    <dbReference type="NCBI Taxonomy" id="4956"/>
    <lineage>
        <taxon>Eukaryota</taxon>
        <taxon>Fungi</taxon>
        <taxon>Dikarya</taxon>
        <taxon>Ascomycota</taxon>
        <taxon>Saccharomycotina</taxon>
        <taxon>Saccharomycetes</taxon>
        <taxon>Saccharomycetales</taxon>
        <taxon>Saccharomycetaceae</taxon>
        <taxon>Zygosaccharomyces</taxon>
    </lineage>
</organism>
<accession>A0A1Q3AIY8</accession>
<evidence type="ECO:0000313" key="3">
    <source>
        <dbReference type="Proteomes" id="UP000187013"/>
    </source>
</evidence>
<keyword evidence="1" id="KW-0378">Hydrolase</keyword>
<dbReference type="EMBL" id="BDGX01000051">
    <property type="protein sequence ID" value="GAV55679.1"/>
    <property type="molecule type" value="Genomic_DNA"/>
</dbReference>
<proteinExistence type="predicted"/>